<proteinExistence type="inferred from homology"/>
<keyword evidence="3" id="KW-0378">Hydrolase</keyword>
<feature type="chain" id="PRO_5047246544" description="PDZ domain-containing protein" evidence="4">
    <location>
        <begin position="27"/>
        <end position="503"/>
    </location>
</feature>
<organism evidence="6 7">
    <name type="scientific">Homoserinibacter gongjuensis</name>
    <dbReference type="NCBI Taxonomy" id="1162968"/>
    <lineage>
        <taxon>Bacteria</taxon>
        <taxon>Bacillati</taxon>
        <taxon>Actinomycetota</taxon>
        <taxon>Actinomycetes</taxon>
        <taxon>Micrococcales</taxon>
        <taxon>Microbacteriaceae</taxon>
        <taxon>Homoserinibacter</taxon>
    </lineage>
</organism>
<dbReference type="InterPro" id="IPR001940">
    <property type="entry name" value="Peptidase_S1C"/>
</dbReference>
<evidence type="ECO:0000259" key="5">
    <source>
        <dbReference type="PROSITE" id="PS50106"/>
    </source>
</evidence>
<keyword evidence="4" id="KW-0732">Signal</keyword>
<sequence length="503" mass="52061">MSSHHHATRRTAVAVALISATAAALSGCNLLPTATPSSGAVDFDDVQSATVYLKGQGTFIEPGTTSSSEYGWVGSGFIVDASGLAITNNHVVVGAGTLSGFLGGDPDDEVNVKVLGASECLDLAVVQLEGKSFPFLGWHKGEIKTGLDVYSAGYPFGAAEEFTLTRGIVSKNDFAFDTQWASLGQVIEHDARIRGGNSGGPLVDPDGAVVGVNYAGNDSLDYNYAIHRDVVQDAFEALSQGERVSSIGVNARAWQSDDGSLAGVWVQSVEAGGPADAAGIEPGDLIYKLGGVSVGTDGTLAAYCKVLDTQGVDGTIDVDVYRPSSDALLTGQVNGKELKVTETGVFGGGTSSNSGGFTTVEDDSGVLSVSVPREWNDVNGSKANDGARDWYSVSASADLAGFQSSFATAGMQLLATDANYSTDAALAQFDFSSSCSVITASGDYDDGYYAGVYSEYDCDGTYELVLATQDTSGTATVVLIAQLVSDYEQDTVLSQLLNTFQLS</sequence>
<dbReference type="PRINTS" id="PR00834">
    <property type="entry name" value="PROTEASES2C"/>
</dbReference>
<dbReference type="InterPro" id="IPR043504">
    <property type="entry name" value="Peptidase_S1_PA_chymotrypsin"/>
</dbReference>
<protein>
    <recommendedName>
        <fullName evidence="5">PDZ domain-containing protein</fullName>
    </recommendedName>
</protein>
<dbReference type="PANTHER" id="PTHR43343:SF3">
    <property type="entry name" value="PROTEASE DO-LIKE 8, CHLOROPLASTIC"/>
    <property type="match status" value="1"/>
</dbReference>
<dbReference type="EMBL" id="BSVA01000001">
    <property type="protein sequence ID" value="GMA92069.1"/>
    <property type="molecule type" value="Genomic_DNA"/>
</dbReference>
<feature type="domain" description="PDZ" evidence="5">
    <location>
        <begin position="239"/>
        <end position="294"/>
    </location>
</feature>
<evidence type="ECO:0000256" key="2">
    <source>
        <dbReference type="ARBA" id="ARBA00022670"/>
    </source>
</evidence>
<dbReference type="RefSeq" id="WP_284300709.1">
    <property type="nucleotide sequence ID" value="NZ_BSVA01000001.1"/>
</dbReference>
<dbReference type="SMART" id="SM00228">
    <property type="entry name" value="PDZ"/>
    <property type="match status" value="1"/>
</dbReference>
<dbReference type="InterPro" id="IPR036034">
    <property type="entry name" value="PDZ_sf"/>
</dbReference>
<evidence type="ECO:0000256" key="1">
    <source>
        <dbReference type="ARBA" id="ARBA00010541"/>
    </source>
</evidence>
<keyword evidence="7" id="KW-1185">Reference proteome</keyword>
<evidence type="ECO:0000256" key="3">
    <source>
        <dbReference type="ARBA" id="ARBA00022801"/>
    </source>
</evidence>
<feature type="signal peptide" evidence="4">
    <location>
        <begin position="1"/>
        <end position="26"/>
    </location>
</feature>
<keyword evidence="2" id="KW-0645">Protease</keyword>
<reference evidence="7" key="1">
    <citation type="journal article" date="2019" name="Int. J. Syst. Evol. Microbiol.">
        <title>The Global Catalogue of Microorganisms (GCM) 10K type strain sequencing project: providing services to taxonomists for standard genome sequencing and annotation.</title>
        <authorList>
            <consortium name="The Broad Institute Genomics Platform"/>
            <consortium name="The Broad Institute Genome Sequencing Center for Infectious Disease"/>
            <person name="Wu L."/>
            <person name="Ma J."/>
        </authorList>
    </citation>
    <scope>NUCLEOTIDE SEQUENCE [LARGE SCALE GENOMIC DNA]</scope>
    <source>
        <strain evidence="7">NBRC 108755</strain>
    </source>
</reference>
<dbReference type="InterPro" id="IPR001478">
    <property type="entry name" value="PDZ"/>
</dbReference>
<dbReference type="InterPro" id="IPR006311">
    <property type="entry name" value="TAT_signal"/>
</dbReference>
<evidence type="ECO:0000313" key="6">
    <source>
        <dbReference type="EMBL" id="GMA92069.1"/>
    </source>
</evidence>
<dbReference type="Gene3D" id="2.30.42.10">
    <property type="match status" value="1"/>
</dbReference>
<accession>A0ABQ6JVP2</accession>
<comment type="similarity">
    <text evidence="1">Belongs to the peptidase S1C family.</text>
</comment>
<dbReference type="InterPro" id="IPR009003">
    <property type="entry name" value="Peptidase_S1_PA"/>
</dbReference>
<dbReference type="SUPFAM" id="SSF50494">
    <property type="entry name" value="Trypsin-like serine proteases"/>
    <property type="match status" value="1"/>
</dbReference>
<dbReference type="PANTHER" id="PTHR43343">
    <property type="entry name" value="PEPTIDASE S12"/>
    <property type="match status" value="1"/>
</dbReference>
<dbReference type="InterPro" id="IPR051201">
    <property type="entry name" value="Chloro_Bact_Ser_Proteases"/>
</dbReference>
<dbReference type="Gene3D" id="2.40.10.10">
    <property type="entry name" value="Trypsin-like serine proteases"/>
    <property type="match status" value="2"/>
</dbReference>
<dbReference type="PROSITE" id="PS51318">
    <property type="entry name" value="TAT"/>
    <property type="match status" value="1"/>
</dbReference>
<evidence type="ECO:0000256" key="4">
    <source>
        <dbReference type="SAM" id="SignalP"/>
    </source>
</evidence>
<dbReference type="Pfam" id="PF17820">
    <property type="entry name" value="PDZ_6"/>
    <property type="match status" value="1"/>
</dbReference>
<dbReference type="InterPro" id="IPR041489">
    <property type="entry name" value="PDZ_6"/>
</dbReference>
<gene>
    <name evidence="6" type="ORF">GCM10025869_25980</name>
</gene>
<comment type="caution">
    <text evidence="6">The sequence shown here is derived from an EMBL/GenBank/DDBJ whole genome shotgun (WGS) entry which is preliminary data.</text>
</comment>
<evidence type="ECO:0000313" key="7">
    <source>
        <dbReference type="Proteomes" id="UP001157069"/>
    </source>
</evidence>
<dbReference type="SUPFAM" id="SSF50156">
    <property type="entry name" value="PDZ domain-like"/>
    <property type="match status" value="1"/>
</dbReference>
<dbReference type="Proteomes" id="UP001157069">
    <property type="component" value="Unassembled WGS sequence"/>
</dbReference>
<dbReference type="Pfam" id="PF13365">
    <property type="entry name" value="Trypsin_2"/>
    <property type="match status" value="1"/>
</dbReference>
<name>A0ABQ6JVP2_9MICO</name>
<dbReference type="PROSITE" id="PS50106">
    <property type="entry name" value="PDZ"/>
    <property type="match status" value="1"/>
</dbReference>